<proteinExistence type="predicted"/>
<feature type="region of interest" description="Disordered" evidence="1">
    <location>
        <begin position="1"/>
        <end position="22"/>
    </location>
</feature>
<reference evidence="2 3" key="1">
    <citation type="journal article" date="2021" name="Genome Biol.">
        <title>AFLAP: assembly-free linkage analysis pipeline using k-mers from genome sequencing data.</title>
        <authorList>
            <person name="Fletcher K."/>
            <person name="Zhang L."/>
            <person name="Gil J."/>
            <person name="Han R."/>
            <person name="Cavanaugh K."/>
            <person name="Michelmore R."/>
        </authorList>
    </citation>
    <scope>NUCLEOTIDE SEQUENCE [LARGE SCALE GENOMIC DNA]</scope>
    <source>
        <strain evidence="2 3">SF5</strain>
    </source>
</reference>
<dbReference type="AlphaFoldDB" id="A0A976IBW7"/>
<dbReference type="KEGG" id="blac:94346418"/>
<sequence length="112" mass="11880">MVGFKRSTEPLMQKGERFLGGRAQTQSLLLTSETAANPVVVEEIDDVVVKMESQPATTAPTVQRHNATAQQLTTAAADATAAMSSLSQPAQTEPIADDRASPETTMHARQSA</sequence>
<evidence type="ECO:0000256" key="1">
    <source>
        <dbReference type="SAM" id="MobiDB-lite"/>
    </source>
</evidence>
<gene>
    <name evidence="2" type="ORF">CCR75_002650</name>
</gene>
<accession>A0A976IBW7</accession>
<name>A0A976IBW7_BRELC</name>
<feature type="compositionally biased region" description="Polar residues" evidence="1">
    <location>
        <begin position="55"/>
        <end position="66"/>
    </location>
</feature>
<comment type="caution">
    <text evidence="2">The sequence shown here is derived from an EMBL/GenBank/DDBJ whole genome shotgun (WGS) entry which is preliminary data.</text>
</comment>
<dbReference type="GeneID" id="94346418"/>
<dbReference type="Proteomes" id="UP000294530">
    <property type="component" value="Unassembled WGS sequence"/>
</dbReference>
<keyword evidence="3" id="KW-1185">Reference proteome</keyword>
<feature type="region of interest" description="Disordered" evidence="1">
    <location>
        <begin position="55"/>
        <end position="112"/>
    </location>
</feature>
<dbReference type="EMBL" id="SHOA02000203">
    <property type="protein sequence ID" value="TDH66403.1"/>
    <property type="molecule type" value="Genomic_DNA"/>
</dbReference>
<evidence type="ECO:0000313" key="3">
    <source>
        <dbReference type="Proteomes" id="UP000294530"/>
    </source>
</evidence>
<organism evidence="2 3">
    <name type="scientific">Bremia lactucae</name>
    <name type="common">Lettuce downy mildew</name>
    <dbReference type="NCBI Taxonomy" id="4779"/>
    <lineage>
        <taxon>Eukaryota</taxon>
        <taxon>Sar</taxon>
        <taxon>Stramenopiles</taxon>
        <taxon>Oomycota</taxon>
        <taxon>Peronosporomycetes</taxon>
        <taxon>Peronosporales</taxon>
        <taxon>Peronosporaceae</taxon>
        <taxon>Bremia</taxon>
    </lineage>
</organism>
<feature type="compositionally biased region" description="Low complexity" evidence="1">
    <location>
        <begin position="67"/>
        <end position="82"/>
    </location>
</feature>
<protein>
    <submittedName>
        <fullName evidence="2">Uncharacterized protein</fullName>
    </submittedName>
</protein>
<dbReference type="RefSeq" id="XP_067815902.1">
    <property type="nucleotide sequence ID" value="XM_067960747.1"/>
</dbReference>
<evidence type="ECO:0000313" key="2">
    <source>
        <dbReference type="EMBL" id="TDH66403.1"/>
    </source>
</evidence>
<feature type="compositionally biased region" description="Polar residues" evidence="1">
    <location>
        <begin position="102"/>
        <end position="112"/>
    </location>
</feature>